<feature type="signal peptide" evidence="1">
    <location>
        <begin position="1"/>
        <end position="32"/>
    </location>
</feature>
<organism evidence="3 4">
    <name type="scientific">Halochromatium glycolicum</name>
    <dbReference type="NCBI Taxonomy" id="85075"/>
    <lineage>
        <taxon>Bacteria</taxon>
        <taxon>Pseudomonadati</taxon>
        <taxon>Pseudomonadota</taxon>
        <taxon>Gammaproteobacteria</taxon>
        <taxon>Chromatiales</taxon>
        <taxon>Chromatiaceae</taxon>
        <taxon>Halochromatium</taxon>
    </lineage>
</organism>
<dbReference type="AlphaFoldDB" id="A0AAJ0U355"/>
<proteinExistence type="predicted"/>
<dbReference type="PROSITE" id="PS51257">
    <property type="entry name" value="PROKAR_LIPOPROTEIN"/>
    <property type="match status" value="1"/>
</dbReference>
<dbReference type="Gene3D" id="3.40.50.10610">
    <property type="entry name" value="ABC-type transport auxiliary lipoprotein component"/>
    <property type="match status" value="1"/>
</dbReference>
<dbReference type="InterPro" id="IPR005586">
    <property type="entry name" value="ABC_trans_aux"/>
</dbReference>
<reference evidence="3" key="2">
    <citation type="journal article" date="2020" name="Microorganisms">
        <title>Osmotic Adaptation and Compatible Solute Biosynthesis of Phototrophic Bacteria as Revealed from Genome Analyses.</title>
        <authorList>
            <person name="Imhoff J.F."/>
            <person name="Rahn T."/>
            <person name="Kunzel S."/>
            <person name="Keller A."/>
            <person name="Neulinger S.C."/>
        </authorList>
    </citation>
    <scope>NUCLEOTIDE SEQUENCE</scope>
    <source>
        <strain evidence="3">DSM 11080</strain>
    </source>
</reference>
<dbReference type="Proteomes" id="UP001296776">
    <property type="component" value="Unassembled WGS sequence"/>
</dbReference>
<evidence type="ECO:0000259" key="2">
    <source>
        <dbReference type="Pfam" id="PF03886"/>
    </source>
</evidence>
<evidence type="ECO:0000256" key="1">
    <source>
        <dbReference type="SAM" id="SignalP"/>
    </source>
</evidence>
<evidence type="ECO:0000313" key="3">
    <source>
        <dbReference type="EMBL" id="MBK1703975.1"/>
    </source>
</evidence>
<protein>
    <recommendedName>
        <fullName evidence="2">ABC-type transport auxiliary lipoprotein component domain-containing protein</fullName>
    </recommendedName>
</protein>
<comment type="caution">
    <text evidence="3">The sequence shown here is derived from an EMBL/GenBank/DDBJ whole genome shotgun (WGS) entry which is preliminary data.</text>
</comment>
<accession>A0AAJ0U355</accession>
<evidence type="ECO:0000313" key="4">
    <source>
        <dbReference type="Proteomes" id="UP001296776"/>
    </source>
</evidence>
<name>A0AAJ0U355_9GAMM</name>
<feature type="domain" description="ABC-type transport auxiliary lipoprotein component" evidence="2">
    <location>
        <begin position="38"/>
        <end position="179"/>
    </location>
</feature>
<sequence length="241" mass="26146">MRQNRVGRCQGSRLLGWGMLCCALLTASCASSPPSRFYTLTPLPEAAQRSVEISGGALAIGIGPVVFPQFLDRPQLVVRDGANRLALEEFNRWGGTVQDDFLRVWGENLAYLLDTSRILIFPSESRMPLDFRVTAEVVSFEGRADAEAVLKVRWSVMDERLQRALASREDVYRCPVRGGEAPEQAGPGIGLSGGAGVGLSPQRSEAIVAAMSRCLGRFSEDVATVIRALPKPAPPDRPDYG</sequence>
<dbReference type="Pfam" id="PF03886">
    <property type="entry name" value="ABC_trans_aux"/>
    <property type="match status" value="1"/>
</dbReference>
<keyword evidence="4" id="KW-1185">Reference proteome</keyword>
<gene>
    <name evidence="3" type="ORF">CKO40_05310</name>
</gene>
<reference evidence="3" key="1">
    <citation type="submission" date="2017-08" db="EMBL/GenBank/DDBJ databases">
        <authorList>
            <person name="Imhoff J.F."/>
            <person name="Rahn T."/>
            <person name="Kuenzel S."/>
            <person name="Neulinger S.C."/>
        </authorList>
    </citation>
    <scope>NUCLEOTIDE SEQUENCE</scope>
    <source>
        <strain evidence="3">DSM 11080</strain>
    </source>
</reference>
<keyword evidence="1" id="KW-0732">Signal</keyword>
<feature type="chain" id="PRO_5042506744" description="ABC-type transport auxiliary lipoprotein component domain-containing protein" evidence="1">
    <location>
        <begin position="33"/>
        <end position="241"/>
    </location>
</feature>
<dbReference type="EMBL" id="NRSJ01000006">
    <property type="protein sequence ID" value="MBK1703975.1"/>
    <property type="molecule type" value="Genomic_DNA"/>
</dbReference>
<dbReference type="SUPFAM" id="SSF159594">
    <property type="entry name" value="XCC0632-like"/>
    <property type="match status" value="1"/>
</dbReference>